<keyword evidence="4" id="KW-0472">Membrane</keyword>
<sequence>MIVKSSYIYVCVSPRSISIEQPDRRRAMPHGGFSGRLTSPKLGLAVDMGHPFLNHAVDGFIKIGAVSACKVAAEESFECLHRGDVSKHKVEHALKKMCKEGAYWGTIAGVYVGVEYGIDKIRGHRDWKNAMLGGAVTGALVSAVNNNQRHKVVKNAITGGAIATAAELLTNLTS</sequence>
<evidence type="ECO:0000313" key="5">
    <source>
        <dbReference type="EMBL" id="RCV29255.1"/>
    </source>
</evidence>
<dbReference type="GO" id="GO:0016020">
    <property type="term" value="C:membrane"/>
    <property type="evidence" value="ECO:0007669"/>
    <property type="project" value="UniProtKB-SubCell"/>
</dbReference>
<dbReference type="OrthoDB" id="75343at2759"/>
<organism evidence="5">
    <name type="scientific">Setaria italica</name>
    <name type="common">Foxtail millet</name>
    <name type="synonym">Panicum italicum</name>
    <dbReference type="NCBI Taxonomy" id="4555"/>
    <lineage>
        <taxon>Eukaryota</taxon>
        <taxon>Viridiplantae</taxon>
        <taxon>Streptophyta</taxon>
        <taxon>Embryophyta</taxon>
        <taxon>Tracheophyta</taxon>
        <taxon>Spermatophyta</taxon>
        <taxon>Magnoliopsida</taxon>
        <taxon>Liliopsida</taxon>
        <taxon>Poales</taxon>
        <taxon>Poaceae</taxon>
        <taxon>PACMAD clade</taxon>
        <taxon>Panicoideae</taxon>
        <taxon>Panicodae</taxon>
        <taxon>Paniceae</taxon>
        <taxon>Cenchrinae</taxon>
        <taxon>Setaria</taxon>
    </lineage>
</organism>
<dbReference type="PANTHER" id="PTHR15371:SF20">
    <property type="match status" value="1"/>
</dbReference>
<keyword evidence="3" id="KW-1133">Transmembrane helix</keyword>
<evidence type="ECO:0000256" key="1">
    <source>
        <dbReference type="ARBA" id="ARBA00004141"/>
    </source>
</evidence>
<evidence type="ECO:0000256" key="4">
    <source>
        <dbReference type="ARBA" id="ARBA00023136"/>
    </source>
</evidence>
<accession>A0A368RGC1</accession>
<comment type="subcellular location">
    <subcellularLocation>
        <location evidence="1">Membrane</location>
        <topology evidence="1">Multi-pass membrane protein</topology>
    </subcellularLocation>
</comment>
<dbReference type="PANTHER" id="PTHR15371">
    <property type="entry name" value="TIM23"/>
    <property type="match status" value="1"/>
</dbReference>
<dbReference type="AlphaFoldDB" id="A0A368RGC1"/>
<name>A0A368RGC1_SETIT</name>
<dbReference type="Pfam" id="PF02466">
    <property type="entry name" value="Tim17"/>
    <property type="match status" value="1"/>
</dbReference>
<dbReference type="STRING" id="4555.A0A368RGC1"/>
<reference evidence="5" key="1">
    <citation type="journal article" date="2012" name="Nat. Biotechnol.">
        <title>Reference genome sequence of the model plant Setaria.</title>
        <authorList>
            <person name="Bennetzen J.L."/>
            <person name="Schmutz J."/>
            <person name="Wang H."/>
            <person name="Percifield R."/>
            <person name="Hawkins J."/>
            <person name="Pontaroli A.C."/>
            <person name="Estep M."/>
            <person name="Feng L."/>
            <person name="Vaughn J.N."/>
            <person name="Grimwood J."/>
            <person name="Jenkins J."/>
            <person name="Barry K."/>
            <person name="Lindquist E."/>
            <person name="Hellsten U."/>
            <person name="Deshpande S."/>
            <person name="Wang X."/>
            <person name="Wu X."/>
            <person name="Mitros T."/>
            <person name="Triplett J."/>
            <person name="Yang X."/>
            <person name="Ye C.Y."/>
            <person name="Mauro-Herrera M."/>
            <person name="Wang L."/>
            <person name="Li P."/>
            <person name="Sharma M."/>
            <person name="Sharma R."/>
            <person name="Ronald P.C."/>
            <person name="Panaud O."/>
            <person name="Kellogg E.A."/>
            <person name="Brutnell T.P."/>
            <person name="Doust A.N."/>
            <person name="Tuskan G.A."/>
            <person name="Rokhsar D."/>
            <person name="Devos K.M."/>
        </authorList>
    </citation>
    <scope>NUCLEOTIDE SEQUENCE [LARGE SCALE GENOMIC DNA]</scope>
    <source>
        <strain evidence="5">Yugu1</strain>
    </source>
</reference>
<dbReference type="InterPro" id="IPR045238">
    <property type="entry name" value="Tim23-like"/>
</dbReference>
<proteinExistence type="predicted"/>
<dbReference type="KEGG" id="sita:101770986"/>
<evidence type="ECO:0000256" key="3">
    <source>
        <dbReference type="ARBA" id="ARBA00022989"/>
    </source>
</evidence>
<reference evidence="5" key="2">
    <citation type="submission" date="2015-07" db="EMBL/GenBank/DDBJ databases">
        <authorList>
            <person name="Noorani M."/>
        </authorList>
    </citation>
    <scope>NUCLEOTIDE SEQUENCE</scope>
    <source>
        <strain evidence="5">Yugu1</strain>
    </source>
</reference>
<dbReference type="GO" id="GO:0022857">
    <property type="term" value="F:transmembrane transporter activity"/>
    <property type="evidence" value="ECO:0007669"/>
    <property type="project" value="InterPro"/>
</dbReference>
<evidence type="ECO:0000256" key="2">
    <source>
        <dbReference type="ARBA" id="ARBA00022692"/>
    </source>
</evidence>
<keyword evidence="2" id="KW-0812">Transmembrane</keyword>
<gene>
    <name evidence="5" type="ORF">SETIT_5G469400v2</name>
</gene>
<dbReference type="EMBL" id="CM003532">
    <property type="protein sequence ID" value="RCV29255.1"/>
    <property type="molecule type" value="Genomic_DNA"/>
</dbReference>
<protein>
    <submittedName>
        <fullName evidence="5">Uncharacterized protein</fullName>
    </submittedName>
</protein>